<dbReference type="EMBL" id="JAPQKP010000002">
    <property type="protein sequence ID" value="KAJ5205267.1"/>
    <property type="molecule type" value="Genomic_DNA"/>
</dbReference>
<comment type="caution">
    <text evidence="1">The sequence shown here is derived from an EMBL/GenBank/DDBJ whole genome shotgun (WGS) entry which is preliminary data.</text>
</comment>
<gene>
    <name evidence="1" type="ORF">N7472_001715</name>
</gene>
<proteinExistence type="predicted"/>
<dbReference type="AlphaFoldDB" id="A0A9W9MQ39"/>
<name>A0A9W9MQ39_9EURO</name>
<evidence type="ECO:0000313" key="2">
    <source>
        <dbReference type="Proteomes" id="UP001150879"/>
    </source>
</evidence>
<reference evidence="1" key="1">
    <citation type="submission" date="2022-11" db="EMBL/GenBank/DDBJ databases">
        <authorList>
            <person name="Petersen C."/>
        </authorList>
    </citation>
    <scope>NUCLEOTIDE SEQUENCE</scope>
    <source>
        <strain evidence="1">IBT 16849</strain>
    </source>
</reference>
<protein>
    <submittedName>
        <fullName evidence="1">Uncharacterized protein</fullName>
    </submittedName>
</protein>
<accession>A0A9W9MQ39</accession>
<sequence length="141" mass="16047">MRDGRVRITTSHRLRHPIYNDPEYNPPPRGLTLMNAQAHYARMLSREVSERKQVGDIESLFHSEKRRREEKEILGFDLGSTFCLLIGFPSPSPSLSRVFSLTLIFPSDLDGYICDQLFNPECEDEFASLDRSATASPESLG</sequence>
<organism evidence="1 2">
    <name type="scientific">Penicillium cf. griseofulvum</name>
    <dbReference type="NCBI Taxonomy" id="2972120"/>
    <lineage>
        <taxon>Eukaryota</taxon>
        <taxon>Fungi</taxon>
        <taxon>Dikarya</taxon>
        <taxon>Ascomycota</taxon>
        <taxon>Pezizomycotina</taxon>
        <taxon>Eurotiomycetes</taxon>
        <taxon>Eurotiomycetidae</taxon>
        <taxon>Eurotiales</taxon>
        <taxon>Aspergillaceae</taxon>
        <taxon>Penicillium</taxon>
    </lineage>
</organism>
<dbReference type="Proteomes" id="UP001150879">
    <property type="component" value="Unassembled WGS sequence"/>
</dbReference>
<evidence type="ECO:0000313" key="1">
    <source>
        <dbReference type="EMBL" id="KAJ5205267.1"/>
    </source>
</evidence>
<keyword evidence="2" id="KW-1185">Reference proteome</keyword>
<reference evidence="1" key="2">
    <citation type="journal article" date="2023" name="IMA Fungus">
        <title>Comparative genomic study of the Penicillium genus elucidates a diverse pangenome and 15 lateral gene transfer events.</title>
        <authorList>
            <person name="Petersen C."/>
            <person name="Sorensen T."/>
            <person name="Nielsen M.R."/>
            <person name="Sondergaard T.E."/>
            <person name="Sorensen J.L."/>
            <person name="Fitzpatrick D.A."/>
            <person name="Frisvad J.C."/>
            <person name="Nielsen K.L."/>
        </authorList>
    </citation>
    <scope>NUCLEOTIDE SEQUENCE</scope>
    <source>
        <strain evidence="1">IBT 16849</strain>
    </source>
</reference>
<dbReference type="OrthoDB" id="4188258at2759"/>